<dbReference type="Proteomes" id="UP000248731">
    <property type="component" value="Chromosome 1"/>
</dbReference>
<evidence type="ECO:0000313" key="1">
    <source>
        <dbReference type="EMBL" id="SQI23307.1"/>
    </source>
</evidence>
<keyword evidence="2" id="KW-1185">Reference proteome</keyword>
<evidence type="ECO:0000313" key="2">
    <source>
        <dbReference type="Proteomes" id="UP000248731"/>
    </source>
</evidence>
<name>A0A2X4T768_SALER</name>
<gene>
    <name evidence="1" type="ORF">NCTC7307_02327</name>
</gene>
<accession>A0A2X4T768</accession>
<sequence>MHKAAISQAKKKIGEVKNFLKFEIQVPIQGLR</sequence>
<protein>
    <submittedName>
        <fullName evidence="1">Uncharacterized protein</fullName>
    </submittedName>
</protein>
<reference evidence="1 2" key="1">
    <citation type="submission" date="2018-06" db="EMBL/GenBank/DDBJ databases">
        <authorList>
            <consortium name="Pathogen Informatics"/>
            <person name="Doyle S."/>
        </authorList>
    </citation>
    <scope>NUCLEOTIDE SEQUENCE [LARGE SCALE GENOMIC DNA]</scope>
    <source>
        <strain evidence="1 2">NCTC7307</strain>
    </source>
</reference>
<dbReference type="EMBL" id="LS483466">
    <property type="protein sequence ID" value="SQI23307.1"/>
    <property type="molecule type" value="Genomic_DNA"/>
</dbReference>
<dbReference type="AlphaFoldDB" id="A0A2X4T768"/>
<proteinExistence type="predicted"/>
<organism evidence="1 2">
    <name type="scientific">Salmonella enterica subsp. arizonae</name>
    <dbReference type="NCBI Taxonomy" id="59203"/>
    <lineage>
        <taxon>Bacteria</taxon>
        <taxon>Pseudomonadati</taxon>
        <taxon>Pseudomonadota</taxon>
        <taxon>Gammaproteobacteria</taxon>
        <taxon>Enterobacterales</taxon>
        <taxon>Enterobacteriaceae</taxon>
        <taxon>Salmonella</taxon>
    </lineage>
</organism>